<keyword evidence="1" id="KW-0732">Signal</keyword>
<protein>
    <recommendedName>
        <fullName evidence="4">Lytic polysaccharide monooxygenase</fullName>
    </recommendedName>
</protein>
<evidence type="ECO:0000256" key="1">
    <source>
        <dbReference type="SAM" id="SignalP"/>
    </source>
</evidence>
<proteinExistence type="predicted"/>
<accession>A0A139A4Z7</accession>
<name>A0A139A4Z7_GONPJ</name>
<gene>
    <name evidence="2" type="ORF">M427DRAFT_72922</name>
</gene>
<organism evidence="2 3">
    <name type="scientific">Gonapodya prolifera (strain JEL478)</name>
    <name type="common">Monoblepharis prolifera</name>
    <dbReference type="NCBI Taxonomy" id="1344416"/>
    <lineage>
        <taxon>Eukaryota</taxon>
        <taxon>Fungi</taxon>
        <taxon>Fungi incertae sedis</taxon>
        <taxon>Chytridiomycota</taxon>
        <taxon>Chytridiomycota incertae sedis</taxon>
        <taxon>Monoblepharidomycetes</taxon>
        <taxon>Monoblepharidales</taxon>
        <taxon>Gonapodyaceae</taxon>
        <taxon>Gonapodya</taxon>
    </lineage>
</organism>
<sequence length="233" mass="24707">MPRSTRSTSFALSLALAAVMCLSRGSDAFTNGSLIPSYICDVFDQANGAPQSLGQVVPYLQEDDGMAAIAGYHHHFMAPYAALDLCTASICNGTEVTQTTTFQVSVKNTSQVLVGLIVWIQDMPAANMPRHIGTIISPGKNMMLYPWRGCGKMGSTIVQSAPLNDGNPTPQMSSPFTWTLGSDGIAGTMVEVRGVCITQGPTGGKSQGGYGKFAIQVPVTKALQNTFWGFASW</sequence>
<dbReference type="AlphaFoldDB" id="A0A139A4Z7"/>
<keyword evidence="3" id="KW-1185">Reference proteome</keyword>
<feature type="chain" id="PRO_5007295923" description="Lytic polysaccharide monooxygenase" evidence="1">
    <location>
        <begin position="29"/>
        <end position="233"/>
    </location>
</feature>
<dbReference type="OrthoDB" id="2145795at2759"/>
<evidence type="ECO:0000313" key="2">
    <source>
        <dbReference type="EMBL" id="KXS11463.1"/>
    </source>
</evidence>
<feature type="signal peptide" evidence="1">
    <location>
        <begin position="1"/>
        <end position="28"/>
    </location>
</feature>
<dbReference type="Proteomes" id="UP000070544">
    <property type="component" value="Unassembled WGS sequence"/>
</dbReference>
<evidence type="ECO:0008006" key="4">
    <source>
        <dbReference type="Google" id="ProtNLM"/>
    </source>
</evidence>
<evidence type="ECO:0000313" key="3">
    <source>
        <dbReference type="Proteomes" id="UP000070544"/>
    </source>
</evidence>
<dbReference type="EMBL" id="KQ965802">
    <property type="protein sequence ID" value="KXS11463.1"/>
    <property type="molecule type" value="Genomic_DNA"/>
</dbReference>
<reference evidence="2 3" key="1">
    <citation type="journal article" date="2015" name="Genome Biol. Evol.">
        <title>Phylogenomic analyses indicate that early fungi evolved digesting cell walls of algal ancestors of land plants.</title>
        <authorList>
            <person name="Chang Y."/>
            <person name="Wang S."/>
            <person name="Sekimoto S."/>
            <person name="Aerts A.L."/>
            <person name="Choi C."/>
            <person name="Clum A."/>
            <person name="LaButti K.M."/>
            <person name="Lindquist E.A."/>
            <person name="Yee Ngan C."/>
            <person name="Ohm R.A."/>
            <person name="Salamov A.A."/>
            <person name="Grigoriev I.V."/>
            <person name="Spatafora J.W."/>
            <person name="Berbee M.L."/>
        </authorList>
    </citation>
    <scope>NUCLEOTIDE SEQUENCE [LARGE SCALE GENOMIC DNA]</scope>
    <source>
        <strain evidence="2 3">JEL478</strain>
    </source>
</reference>